<proteinExistence type="predicted"/>
<feature type="domain" description="ABC transporter" evidence="4">
    <location>
        <begin position="5"/>
        <end position="233"/>
    </location>
</feature>
<dbReference type="CDD" id="cd03293">
    <property type="entry name" value="ABC_NrtD_SsuB_transporters"/>
    <property type="match status" value="1"/>
</dbReference>
<dbReference type="Gene3D" id="3.40.50.300">
    <property type="entry name" value="P-loop containing nucleotide triphosphate hydrolases"/>
    <property type="match status" value="1"/>
</dbReference>
<accession>A0A1G2G7E2</accession>
<dbReference type="STRING" id="1802115.A2756_06195"/>
<evidence type="ECO:0000256" key="3">
    <source>
        <dbReference type="ARBA" id="ARBA00022840"/>
    </source>
</evidence>
<organism evidence="5 6">
    <name type="scientific">Candidatus Ryanbacteria bacterium RIFCSPHIGHO2_01_FULL_48_27</name>
    <dbReference type="NCBI Taxonomy" id="1802115"/>
    <lineage>
        <taxon>Bacteria</taxon>
        <taxon>Candidatus Ryaniibacteriota</taxon>
    </lineage>
</organism>
<protein>
    <recommendedName>
        <fullName evidence="4">ABC transporter domain-containing protein</fullName>
    </recommendedName>
</protein>
<evidence type="ECO:0000259" key="4">
    <source>
        <dbReference type="PROSITE" id="PS50893"/>
    </source>
</evidence>
<keyword evidence="1" id="KW-0813">Transport</keyword>
<gene>
    <name evidence="5" type="ORF">A2756_06195</name>
</gene>
<evidence type="ECO:0000313" key="6">
    <source>
        <dbReference type="Proteomes" id="UP000177785"/>
    </source>
</evidence>
<evidence type="ECO:0000256" key="1">
    <source>
        <dbReference type="ARBA" id="ARBA00022448"/>
    </source>
</evidence>
<comment type="caution">
    <text evidence="5">The sequence shown here is derived from an EMBL/GenBank/DDBJ whole genome shotgun (WGS) entry which is preliminary data.</text>
</comment>
<keyword evidence="3" id="KW-0067">ATP-binding</keyword>
<dbReference type="Proteomes" id="UP000177785">
    <property type="component" value="Unassembled WGS sequence"/>
</dbReference>
<dbReference type="EMBL" id="MHNL01000001">
    <property type="protein sequence ID" value="OGZ46169.1"/>
    <property type="molecule type" value="Genomic_DNA"/>
</dbReference>
<dbReference type="AlphaFoldDB" id="A0A1G2G7E2"/>
<dbReference type="Pfam" id="PF00005">
    <property type="entry name" value="ABC_tran"/>
    <property type="match status" value="1"/>
</dbReference>
<dbReference type="GO" id="GO:0005524">
    <property type="term" value="F:ATP binding"/>
    <property type="evidence" value="ECO:0007669"/>
    <property type="project" value="UniProtKB-KW"/>
</dbReference>
<evidence type="ECO:0000256" key="2">
    <source>
        <dbReference type="ARBA" id="ARBA00022741"/>
    </source>
</evidence>
<dbReference type="PROSITE" id="PS50893">
    <property type="entry name" value="ABC_TRANSPORTER_2"/>
    <property type="match status" value="1"/>
</dbReference>
<dbReference type="SUPFAM" id="SSF52540">
    <property type="entry name" value="P-loop containing nucleoside triphosphate hydrolases"/>
    <property type="match status" value="1"/>
</dbReference>
<evidence type="ECO:0000313" key="5">
    <source>
        <dbReference type="EMBL" id="OGZ46169.1"/>
    </source>
</evidence>
<dbReference type="PROSITE" id="PS00211">
    <property type="entry name" value="ABC_TRANSPORTER_1"/>
    <property type="match status" value="1"/>
</dbReference>
<keyword evidence="2" id="KW-0547">Nucleotide-binding</keyword>
<name>A0A1G2G7E2_9BACT</name>
<reference evidence="5 6" key="1">
    <citation type="journal article" date="2016" name="Nat. Commun.">
        <title>Thousands of microbial genomes shed light on interconnected biogeochemical processes in an aquifer system.</title>
        <authorList>
            <person name="Anantharaman K."/>
            <person name="Brown C.T."/>
            <person name="Hug L.A."/>
            <person name="Sharon I."/>
            <person name="Castelle C.J."/>
            <person name="Probst A.J."/>
            <person name="Thomas B.C."/>
            <person name="Singh A."/>
            <person name="Wilkins M.J."/>
            <person name="Karaoz U."/>
            <person name="Brodie E.L."/>
            <person name="Williams K.H."/>
            <person name="Hubbard S.S."/>
            <person name="Banfield J.F."/>
        </authorList>
    </citation>
    <scope>NUCLEOTIDE SEQUENCE [LARGE SCALE GENOMIC DNA]</scope>
</reference>
<dbReference type="InterPro" id="IPR003439">
    <property type="entry name" value="ABC_transporter-like_ATP-bd"/>
</dbReference>
<sequence>MSIILSAKHIIKTYHESGRNLSVLADINLEISPGEFFVFVGPSGSGKSTLLRIMSGLDKDFGGSIFYGEKLKPSEISFVFQQFALFPWLTVAQNIEFGLIARSVPDKKRREIVRAELTTFGLEKFAHAYPRDLSGGMKQRVGIARALATEPRVIFMDEPFSELDSFTATELRKDLLRIWRERKPTIIMVTHIIEEAIELADRIAVLTPRPGKIEKIFQNTLPRPRQERSQEFYRLEDTITEIIKP</sequence>
<dbReference type="PANTHER" id="PTHR42788">
    <property type="entry name" value="TAURINE IMPORT ATP-BINDING PROTEIN-RELATED"/>
    <property type="match status" value="1"/>
</dbReference>
<dbReference type="SMART" id="SM00382">
    <property type="entry name" value="AAA"/>
    <property type="match status" value="1"/>
</dbReference>
<dbReference type="InterPro" id="IPR027417">
    <property type="entry name" value="P-loop_NTPase"/>
</dbReference>
<dbReference type="InterPro" id="IPR050166">
    <property type="entry name" value="ABC_transporter_ATP-bind"/>
</dbReference>
<dbReference type="GO" id="GO:0016887">
    <property type="term" value="F:ATP hydrolysis activity"/>
    <property type="evidence" value="ECO:0007669"/>
    <property type="project" value="InterPro"/>
</dbReference>
<dbReference type="InterPro" id="IPR017871">
    <property type="entry name" value="ABC_transporter-like_CS"/>
</dbReference>
<dbReference type="PANTHER" id="PTHR42788:SF13">
    <property type="entry name" value="ALIPHATIC SULFONATES IMPORT ATP-BINDING PROTEIN SSUB"/>
    <property type="match status" value="1"/>
</dbReference>
<dbReference type="InterPro" id="IPR003593">
    <property type="entry name" value="AAA+_ATPase"/>
</dbReference>